<keyword evidence="5 7" id="KW-0560">Oxidoreductase</keyword>
<proteinExistence type="predicted"/>
<evidence type="ECO:0000313" key="10">
    <source>
        <dbReference type="Proteomes" id="UP000271098"/>
    </source>
</evidence>
<organism evidence="11">
    <name type="scientific">Gongylonema pulchrum</name>
    <dbReference type="NCBI Taxonomy" id="637853"/>
    <lineage>
        <taxon>Eukaryota</taxon>
        <taxon>Metazoa</taxon>
        <taxon>Ecdysozoa</taxon>
        <taxon>Nematoda</taxon>
        <taxon>Chromadorea</taxon>
        <taxon>Rhabditida</taxon>
        <taxon>Spirurina</taxon>
        <taxon>Spiruromorpha</taxon>
        <taxon>Spiruroidea</taxon>
        <taxon>Gongylonematidae</taxon>
        <taxon>Gongylonema</taxon>
    </lineage>
</organism>
<dbReference type="Pfam" id="PF18371">
    <property type="entry name" value="FAD_SOX"/>
    <property type="match status" value="1"/>
</dbReference>
<dbReference type="InterPro" id="IPR017905">
    <property type="entry name" value="ERV/ALR_sulphydryl_oxidase"/>
</dbReference>
<dbReference type="Gene3D" id="1.20.120.310">
    <property type="entry name" value="ERV/ALR sulfhydryl oxidase domain"/>
    <property type="match status" value="1"/>
</dbReference>
<gene>
    <name evidence="9" type="ORF">GPUH_LOCUS1962</name>
</gene>
<dbReference type="SUPFAM" id="SSF69000">
    <property type="entry name" value="FAD-dependent thiol oxidase"/>
    <property type="match status" value="1"/>
</dbReference>
<reference evidence="9 10" key="2">
    <citation type="submission" date="2018-11" db="EMBL/GenBank/DDBJ databases">
        <authorList>
            <consortium name="Pathogen Informatics"/>
        </authorList>
    </citation>
    <scope>NUCLEOTIDE SEQUENCE [LARGE SCALE GENOMIC DNA]</scope>
</reference>
<dbReference type="GO" id="GO:0003756">
    <property type="term" value="F:protein disulfide isomerase activity"/>
    <property type="evidence" value="ECO:0007669"/>
    <property type="project" value="TreeGrafter"/>
</dbReference>
<dbReference type="GO" id="GO:0000139">
    <property type="term" value="C:Golgi membrane"/>
    <property type="evidence" value="ECO:0007669"/>
    <property type="project" value="TreeGrafter"/>
</dbReference>
<keyword evidence="2 7" id="KW-0285">Flavoprotein</keyword>
<comment type="catalytic activity">
    <reaction evidence="7">
        <text>2 R'C(R)SH + O2 = R'C(R)S-S(R)CR' + H2O2</text>
        <dbReference type="Rhea" id="RHEA:17357"/>
        <dbReference type="ChEBI" id="CHEBI:15379"/>
        <dbReference type="ChEBI" id="CHEBI:16240"/>
        <dbReference type="ChEBI" id="CHEBI:16520"/>
        <dbReference type="ChEBI" id="CHEBI:17412"/>
        <dbReference type="EC" id="1.8.3.2"/>
    </reaction>
</comment>
<evidence type="ECO:0000259" key="8">
    <source>
        <dbReference type="PROSITE" id="PS51324"/>
    </source>
</evidence>
<dbReference type="Proteomes" id="UP000271098">
    <property type="component" value="Unassembled WGS sequence"/>
</dbReference>
<protein>
    <recommendedName>
        <fullName evidence="7">Sulfhydryl oxidase</fullName>
        <ecNumber evidence="7">1.8.3.2</ecNumber>
    </recommendedName>
</protein>
<evidence type="ECO:0000313" key="9">
    <source>
        <dbReference type="EMBL" id="VDK31345.1"/>
    </source>
</evidence>
<dbReference type="GO" id="GO:0005615">
    <property type="term" value="C:extracellular space"/>
    <property type="evidence" value="ECO:0007669"/>
    <property type="project" value="TreeGrafter"/>
</dbReference>
<dbReference type="EMBL" id="UYRT01002692">
    <property type="protein sequence ID" value="VDK31345.1"/>
    <property type="molecule type" value="Genomic_DNA"/>
</dbReference>
<evidence type="ECO:0000256" key="2">
    <source>
        <dbReference type="ARBA" id="ARBA00022630"/>
    </source>
</evidence>
<dbReference type="PANTHER" id="PTHR22897">
    <property type="entry name" value="QUIESCIN Q6-RELATED SULFHYDRYL OXIDASE"/>
    <property type="match status" value="1"/>
</dbReference>
<dbReference type="InterPro" id="IPR036774">
    <property type="entry name" value="ERV/ALR_sulphydryl_oxid_sf"/>
</dbReference>
<dbReference type="PANTHER" id="PTHR22897:SF26">
    <property type="entry name" value="SULFHYDRYL OXIDASE"/>
    <property type="match status" value="1"/>
</dbReference>
<dbReference type="Gene3D" id="1.20.120.1960">
    <property type="entry name" value="QSOX sulfhydryl oxidase domain"/>
    <property type="match status" value="1"/>
</dbReference>
<keyword evidence="6" id="KW-1015">Disulfide bond</keyword>
<evidence type="ECO:0000256" key="4">
    <source>
        <dbReference type="ARBA" id="ARBA00022827"/>
    </source>
</evidence>
<evidence type="ECO:0000256" key="1">
    <source>
        <dbReference type="ARBA" id="ARBA00001974"/>
    </source>
</evidence>
<accession>A0A183CZS0</accession>
<keyword evidence="4 7" id="KW-0274">FAD</keyword>
<dbReference type="EC" id="1.8.3.2" evidence="7"/>
<dbReference type="Pfam" id="PF04777">
    <property type="entry name" value="Evr1_Alr"/>
    <property type="match status" value="1"/>
</dbReference>
<dbReference type="InterPro" id="IPR040986">
    <property type="entry name" value="QSOX_FAD-bd_dom"/>
</dbReference>
<dbReference type="GO" id="GO:0016971">
    <property type="term" value="F:flavin-dependent sulfhydryl oxidase activity"/>
    <property type="evidence" value="ECO:0007669"/>
    <property type="project" value="InterPro"/>
</dbReference>
<keyword evidence="10" id="KW-1185">Reference proteome</keyword>
<dbReference type="WBParaSite" id="GPUH_0000196601-mRNA-1">
    <property type="protein sequence ID" value="GPUH_0000196601-mRNA-1"/>
    <property type="gene ID" value="GPUH_0000196601"/>
</dbReference>
<dbReference type="AlphaFoldDB" id="A0A183CZS0"/>
<evidence type="ECO:0000256" key="3">
    <source>
        <dbReference type="ARBA" id="ARBA00022729"/>
    </source>
</evidence>
<dbReference type="GO" id="GO:0006457">
    <property type="term" value="P:protein folding"/>
    <property type="evidence" value="ECO:0007669"/>
    <property type="project" value="TreeGrafter"/>
</dbReference>
<sequence length="315" mass="36066">MADIMTALHYILMAEIPRKAIMKGENLTALKQWYVPGSVPIRRLFYRLDNWIKDVPNEVTAEQWLAKVKEIQEQLGHPLPKNTTYMACRGSKPHLRGFSCGVWTIIHAMSAQAYKLEQNNPQFNANDDLIEPFHQFIWRFFSCAECAKHFHDGILRRNMSAVITPGDGVLWLWRTHNIVNKFIAKTPTDDPAFPKHQFPSASLCPSCRKADGEFDEAAVLNFLVNYYGDLKADGLMSAPGYRVSEFEDGKLVNAEMKRLNPKFQFNALNVDKLEEAEQLSHNGLNQGWKHPENRGAFLASKRMKRLEDFLAVDID</sequence>
<evidence type="ECO:0000313" key="11">
    <source>
        <dbReference type="WBParaSite" id="GPUH_0000196601-mRNA-1"/>
    </source>
</evidence>
<reference evidence="11" key="1">
    <citation type="submission" date="2016-06" db="UniProtKB">
        <authorList>
            <consortium name="WormBaseParasite"/>
        </authorList>
    </citation>
    <scope>IDENTIFICATION</scope>
</reference>
<evidence type="ECO:0000256" key="7">
    <source>
        <dbReference type="RuleBase" id="RU371123"/>
    </source>
</evidence>
<dbReference type="InterPro" id="IPR039798">
    <property type="entry name" value="Sulfhydryl_oxidase"/>
</dbReference>
<keyword evidence="3" id="KW-0732">Signal</keyword>
<comment type="cofactor">
    <cofactor evidence="1 7">
        <name>FAD</name>
        <dbReference type="ChEBI" id="CHEBI:57692"/>
    </cofactor>
</comment>
<feature type="domain" description="ERV/ALR sulfhydryl oxidase" evidence="8">
    <location>
        <begin position="91"/>
        <end position="198"/>
    </location>
</feature>
<evidence type="ECO:0000256" key="6">
    <source>
        <dbReference type="ARBA" id="ARBA00023157"/>
    </source>
</evidence>
<evidence type="ECO:0000256" key="5">
    <source>
        <dbReference type="ARBA" id="ARBA00023002"/>
    </source>
</evidence>
<dbReference type="OrthoDB" id="59470at2759"/>
<dbReference type="InterPro" id="IPR042568">
    <property type="entry name" value="QSOX_FAD-bd_sf"/>
</dbReference>
<name>A0A183CZS0_9BILA</name>
<dbReference type="PROSITE" id="PS51324">
    <property type="entry name" value="ERV_ALR"/>
    <property type="match status" value="1"/>
</dbReference>